<feature type="region of interest" description="Disordered" evidence="1">
    <location>
        <begin position="130"/>
        <end position="149"/>
    </location>
</feature>
<name>A0ABY4T4D0_9GAMM</name>
<accession>A0ABY4T4D0</accession>
<sequence length="149" mass="16774">MRLVSHLIAVNREIRLRRQLADIERVVLALPVRAHADLQQLVRREMEQAAACDFPHLYGTPPEERYSTYGHGPDIGLGKARSENPLIATRGVALWIAAVYHETLDSRRPGMEDLHRQILRLMRQIKELSASERTGGATASWANRPHAAA</sequence>
<organism evidence="2 3">
    <name type="scientific">Luteibacter flocculans</name>
    <dbReference type="NCBI Taxonomy" id="2780091"/>
    <lineage>
        <taxon>Bacteria</taxon>
        <taxon>Pseudomonadati</taxon>
        <taxon>Pseudomonadota</taxon>
        <taxon>Gammaproteobacteria</taxon>
        <taxon>Lysobacterales</taxon>
        <taxon>Rhodanobacteraceae</taxon>
        <taxon>Luteibacter</taxon>
    </lineage>
</organism>
<dbReference type="EMBL" id="CP063231">
    <property type="protein sequence ID" value="URL59763.1"/>
    <property type="molecule type" value="Genomic_DNA"/>
</dbReference>
<reference evidence="2" key="1">
    <citation type="submission" date="2020-10" db="EMBL/GenBank/DDBJ databases">
        <title>Whole-genome sequence of Luteibacter sp. EIF3.</title>
        <authorList>
            <person name="Friedrich I."/>
            <person name="Hertel R."/>
            <person name="Daniel R."/>
        </authorList>
    </citation>
    <scope>NUCLEOTIDE SEQUENCE</scope>
    <source>
        <strain evidence="2">EIF3</strain>
    </source>
</reference>
<evidence type="ECO:0000313" key="2">
    <source>
        <dbReference type="EMBL" id="URL59763.1"/>
    </source>
</evidence>
<proteinExistence type="predicted"/>
<dbReference type="RefSeq" id="WP_072320567.1">
    <property type="nucleotide sequence ID" value="NZ_CP063231.1"/>
</dbReference>
<evidence type="ECO:0000313" key="3">
    <source>
        <dbReference type="Proteomes" id="UP001056681"/>
    </source>
</evidence>
<evidence type="ECO:0000256" key="1">
    <source>
        <dbReference type="SAM" id="MobiDB-lite"/>
    </source>
</evidence>
<gene>
    <name evidence="2" type="ORF">IM816_06640</name>
</gene>
<dbReference type="Proteomes" id="UP001056681">
    <property type="component" value="Chromosome"/>
</dbReference>
<keyword evidence="3" id="KW-1185">Reference proteome</keyword>
<protein>
    <submittedName>
        <fullName evidence="2">Uncharacterized protein</fullName>
    </submittedName>
</protein>